<dbReference type="InterPro" id="IPR050115">
    <property type="entry name" value="Proteasome_alpha"/>
</dbReference>
<dbReference type="Pfam" id="PF00227">
    <property type="entry name" value="Proteasome"/>
    <property type="match status" value="1"/>
</dbReference>
<dbReference type="Gene3D" id="3.60.20.10">
    <property type="entry name" value="Glutamine Phosphoribosylpyrophosphate, subunit 1, domain 1"/>
    <property type="match status" value="1"/>
</dbReference>
<dbReference type="InterPro" id="IPR023332">
    <property type="entry name" value="Proteasome_alpha-type"/>
</dbReference>
<evidence type="ECO:0000256" key="4">
    <source>
        <dbReference type="PROSITE-ProRule" id="PRU00808"/>
    </source>
</evidence>
<dbReference type="InterPro" id="IPR001353">
    <property type="entry name" value="Proteasome_sua/b"/>
</dbReference>
<comment type="similarity">
    <text evidence="4 5">Belongs to the peptidase T1A family.</text>
</comment>
<dbReference type="EMBL" id="MU006101">
    <property type="protein sequence ID" value="KAF2836888.1"/>
    <property type="molecule type" value="Genomic_DNA"/>
</dbReference>
<dbReference type="Proteomes" id="UP000799429">
    <property type="component" value="Unassembled WGS sequence"/>
</dbReference>
<keyword evidence="8" id="KW-1185">Reference proteome</keyword>
<dbReference type="PROSITE" id="PS00388">
    <property type="entry name" value="PROTEASOME_ALPHA_1"/>
    <property type="match status" value="1"/>
</dbReference>
<evidence type="ECO:0000256" key="1">
    <source>
        <dbReference type="ARBA" id="ARBA00022490"/>
    </source>
</evidence>
<dbReference type="SMART" id="SM00948">
    <property type="entry name" value="Proteasome_A_N"/>
    <property type="match status" value="1"/>
</dbReference>
<proteinExistence type="inferred from homology"/>
<dbReference type="Pfam" id="PF10584">
    <property type="entry name" value="Proteasome_A_N"/>
    <property type="match status" value="1"/>
</dbReference>
<name>A0A9P4S662_9PEZI</name>
<dbReference type="OrthoDB" id="431557at2759"/>
<keyword evidence="2 4" id="KW-0647">Proteasome</keyword>
<dbReference type="GO" id="GO:0005737">
    <property type="term" value="C:cytoplasm"/>
    <property type="evidence" value="ECO:0007669"/>
    <property type="project" value="UniProtKB-SubCell"/>
</dbReference>
<dbReference type="InterPro" id="IPR000426">
    <property type="entry name" value="Proteasome_asu_N"/>
</dbReference>
<comment type="caution">
    <text evidence="7">The sequence shown here is derived from an EMBL/GenBank/DDBJ whole genome shotgun (WGS) entry which is preliminary data.</text>
</comment>
<organism evidence="7 8">
    <name type="scientific">Patellaria atrata CBS 101060</name>
    <dbReference type="NCBI Taxonomy" id="1346257"/>
    <lineage>
        <taxon>Eukaryota</taxon>
        <taxon>Fungi</taxon>
        <taxon>Dikarya</taxon>
        <taxon>Ascomycota</taxon>
        <taxon>Pezizomycotina</taxon>
        <taxon>Dothideomycetes</taxon>
        <taxon>Dothideomycetes incertae sedis</taxon>
        <taxon>Patellariales</taxon>
        <taxon>Patellariaceae</taxon>
        <taxon>Patellaria</taxon>
    </lineage>
</organism>
<dbReference type="PROSITE" id="PS51475">
    <property type="entry name" value="PROTEASOME_ALPHA_2"/>
    <property type="match status" value="1"/>
</dbReference>
<evidence type="ECO:0000259" key="6">
    <source>
        <dbReference type="PROSITE" id="PS00388"/>
    </source>
</evidence>
<evidence type="ECO:0000313" key="8">
    <source>
        <dbReference type="Proteomes" id="UP000799429"/>
    </source>
</evidence>
<protein>
    <recommendedName>
        <fullName evidence="5">Proteasome subunit alpha type</fullName>
    </recommendedName>
</protein>
<evidence type="ECO:0000256" key="2">
    <source>
        <dbReference type="ARBA" id="ARBA00022942"/>
    </source>
</evidence>
<dbReference type="FunFam" id="3.60.20.10:FF:000016">
    <property type="entry name" value="Proteasome subunit alpha type-6"/>
    <property type="match status" value="1"/>
</dbReference>
<comment type="subcellular location">
    <subcellularLocation>
        <location evidence="5">Cytoplasm</location>
    </subcellularLocation>
    <subcellularLocation>
        <location evidence="5">Nucleus</location>
    </subcellularLocation>
</comment>
<dbReference type="SUPFAM" id="SSF56235">
    <property type="entry name" value="N-terminal nucleophile aminohydrolases (Ntn hydrolases)"/>
    <property type="match status" value="1"/>
</dbReference>
<evidence type="ECO:0000256" key="3">
    <source>
        <dbReference type="ARBA" id="ARBA00023242"/>
    </source>
</evidence>
<dbReference type="GO" id="GO:0006511">
    <property type="term" value="P:ubiquitin-dependent protein catabolic process"/>
    <property type="evidence" value="ECO:0007669"/>
    <property type="project" value="InterPro"/>
</dbReference>
<evidence type="ECO:0000256" key="5">
    <source>
        <dbReference type="RuleBase" id="RU000551"/>
    </source>
</evidence>
<dbReference type="PANTHER" id="PTHR11599">
    <property type="entry name" value="PROTEASOME SUBUNIT ALPHA/BETA"/>
    <property type="match status" value="1"/>
</dbReference>
<dbReference type="InterPro" id="IPR029055">
    <property type="entry name" value="Ntn_hydrolases_N"/>
</dbReference>
<evidence type="ECO:0000313" key="7">
    <source>
        <dbReference type="EMBL" id="KAF2836888.1"/>
    </source>
</evidence>
<reference evidence="7" key="1">
    <citation type="journal article" date="2020" name="Stud. Mycol.">
        <title>101 Dothideomycetes genomes: a test case for predicting lifestyles and emergence of pathogens.</title>
        <authorList>
            <person name="Haridas S."/>
            <person name="Albert R."/>
            <person name="Binder M."/>
            <person name="Bloem J."/>
            <person name="Labutti K."/>
            <person name="Salamov A."/>
            <person name="Andreopoulos B."/>
            <person name="Baker S."/>
            <person name="Barry K."/>
            <person name="Bills G."/>
            <person name="Bluhm B."/>
            <person name="Cannon C."/>
            <person name="Castanera R."/>
            <person name="Culley D."/>
            <person name="Daum C."/>
            <person name="Ezra D."/>
            <person name="Gonzalez J."/>
            <person name="Henrissat B."/>
            <person name="Kuo A."/>
            <person name="Liang C."/>
            <person name="Lipzen A."/>
            <person name="Lutzoni F."/>
            <person name="Magnuson J."/>
            <person name="Mondo S."/>
            <person name="Nolan M."/>
            <person name="Ohm R."/>
            <person name="Pangilinan J."/>
            <person name="Park H.-J."/>
            <person name="Ramirez L."/>
            <person name="Alfaro M."/>
            <person name="Sun H."/>
            <person name="Tritt A."/>
            <person name="Yoshinaga Y."/>
            <person name="Zwiers L.-H."/>
            <person name="Turgeon B."/>
            <person name="Goodwin S."/>
            <person name="Spatafora J."/>
            <person name="Crous P."/>
            <person name="Grigoriev I."/>
        </authorList>
    </citation>
    <scope>NUCLEOTIDE SEQUENCE</scope>
    <source>
        <strain evidence="7">CBS 101060</strain>
    </source>
</reference>
<dbReference type="GO" id="GO:0005634">
    <property type="term" value="C:nucleus"/>
    <property type="evidence" value="ECO:0007669"/>
    <property type="project" value="UniProtKB-SubCell"/>
</dbReference>
<dbReference type="AlphaFoldDB" id="A0A9P4S662"/>
<keyword evidence="1 5" id="KW-0963">Cytoplasm</keyword>
<keyword evidence="3 5" id="KW-0539">Nucleus</keyword>
<feature type="domain" description="Proteasome alpha-type subunits" evidence="6">
    <location>
        <begin position="6"/>
        <end position="28"/>
    </location>
</feature>
<gene>
    <name evidence="7" type="ORF">M501DRAFT_996007</name>
</gene>
<dbReference type="GO" id="GO:0019773">
    <property type="term" value="C:proteasome core complex, alpha-subunit complex"/>
    <property type="evidence" value="ECO:0007669"/>
    <property type="project" value="UniProtKB-UniRule"/>
</dbReference>
<comment type="subunit">
    <text evidence="5">The 26S proteasome consists of a 20S proteasome core and two 19S regulatory subunits.</text>
</comment>
<accession>A0A9P4S662</accession>
<sequence>MFRNNYDSDTTTFSPQGRLFQVEYAQAAVGQGSIVVGAVSKSHAVLVALKRQAEELSSYQKKIIQIDSHLGIALSGLAADARVLSNFMKQQSMASHMTYDRPISIADISVRLCDRAQTHTQHAGSRPYGVGLLIAGVDGKGPHLFEFQPSGDAQEMVAASIGARSQAARTFLEDQVKEFESMDEATLITYTLRALIRSQPEDKVLSYDNTSIGVVGLEKSFKLLEGEEILEHVKRAYRLEGRAPEEYSENADEGGSME</sequence>